<keyword evidence="14" id="KW-0472">Membrane</keyword>
<dbReference type="SUPFAM" id="SSF51126">
    <property type="entry name" value="Pectin lyase-like"/>
    <property type="match status" value="1"/>
</dbReference>
<dbReference type="GO" id="GO:0004857">
    <property type="term" value="F:enzyme inhibitor activity"/>
    <property type="evidence" value="ECO:0007669"/>
    <property type="project" value="InterPro"/>
</dbReference>
<evidence type="ECO:0000256" key="4">
    <source>
        <dbReference type="ARBA" id="ARBA00007786"/>
    </source>
</evidence>
<organism evidence="16 17">
    <name type="scientific">Clitoria ternatea</name>
    <name type="common">Butterfly pea</name>
    <dbReference type="NCBI Taxonomy" id="43366"/>
    <lineage>
        <taxon>Eukaryota</taxon>
        <taxon>Viridiplantae</taxon>
        <taxon>Streptophyta</taxon>
        <taxon>Embryophyta</taxon>
        <taxon>Tracheophyta</taxon>
        <taxon>Spermatophyta</taxon>
        <taxon>Magnoliopsida</taxon>
        <taxon>eudicotyledons</taxon>
        <taxon>Gunneridae</taxon>
        <taxon>Pentapetalae</taxon>
        <taxon>rosids</taxon>
        <taxon>fabids</taxon>
        <taxon>Fabales</taxon>
        <taxon>Fabaceae</taxon>
        <taxon>Papilionoideae</taxon>
        <taxon>50 kb inversion clade</taxon>
        <taxon>NPAAA clade</taxon>
        <taxon>indigoferoid/millettioid clade</taxon>
        <taxon>Phaseoleae</taxon>
        <taxon>Clitoria</taxon>
    </lineage>
</organism>
<keyword evidence="17" id="KW-1185">Reference proteome</keyword>
<keyword evidence="8" id="KW-0063">Aspartyl esterase</keyword>
<dbReference type="Pfam" id="PF01095">
    <property type="entry name" value="Pectinesterase"/>
    <property type="match status" value="1"/>
</dbReference>
<feature type="region of interest" description="Disordered" evidence="13">
    <location>
        <begin position="602"/>
        <end position="621"/>
    </location>
</feature>
<comment type="subcellular location">
    <subcellularLocation>
        <location evidence="1">Secreted</location>
        <location evidence="1">Cell wall</location>
    </subcellularLocation>
</comment>
<accession>A0AAN9KIG2</accession>
<evidence type="ECO:0000256" key="11">
    <source>
        <dbReference type="ARBA" id="ARBA00047928"/>
    </source>
</evidence>
<feature type="domain" description="Pectinesterase inhibitor" evidence="15">
    <location>
        <begin position="102"/>
        <end position="251"/>
    </location>
</feature>
<gene>
    <name evidence="16" type="ORF">RJT34_03162</name>
</gene>
<dbReference type="Pfam" id="PF04043">
    <property type="entry name" value="PMEI"/>
    <property type="match status" value="1"/>
</dbReference>
<evidence type="ECO:0000256" key="10">
    <source>
        <dbReference type="ARBA" id="ARBA00023180"/>
    </source>
</evidence>
<dbReference type="InterPro" id="IPR011050">
    <property type="entry name" value="Pectin_lyase_fold/virulence"/>
</dbReference>
<keyword evidence="14" id="KW-0812">Transmembrane</keyword>
<keyword evidence="10" id="KW-0325">Glycoprotein</keyword>
<evidence type="ECO:0000256" key="5">
    <source>
        <dbReference type="ARBA" id="ARBA00013229"/>
    </source>
</evidence>
<evidence type="ECO:0000256" key="8">
    <source>
        <dbReference type="ARBA" id="ARBA00023085"/>
    </source>
</evidence>
<dbReference type="SUPFAM" id="SSF101148">
    <property type="entry name" value="Plant invertase/pectin methylesterase inhibitor"/>
    <property type="match status" value="1"/>
</dbReference>
<keyword evidence="6" id="KW-0134">Cell wall</keyword>
<name>A0AAN9KIG2_CLITE</name>
<feature type="compositionally biased region" description="Basic and acidic residues" evidence="13">
    <location>
        <begin position="1"/>
        <end position="17"/>
    </location>
</feature>
<evidence type="ECO:0000256" key="3">
    <source>
        <dbReference type="ARBA" id="ARBA00006027"/>
    </source>
</evidence>
<comment type="catalytic activity">
    <reaction evidence="11">
        <text>[(1-&gt;4)-alpha-D-galacturonosyl methyl ester](n) + n H2O = [(1-&gt;4)-alpha-D-galacturonosyl](n) + n methanol + n H(+)</text>
        <dbReference type="Rhea" id="RHEA:22380"/>
        <dbReference type="Rhea" id="RHEA-COMP:14570"/>
        <dbReference type="Rhea" id="RHEA-COMP:14573"/>
        <dbReference type="ChEBI" id="CHEBI:15377"/>
        <dbReference type="ChEBI" id="CHEBI:15378"/>
        <dbReference type="ChEBI" id="CHEBI:17790"/>
        <dbReference type="ChEBI" id="CHEBI:140522"/>
        <dbReference type="ChEBI" id="CHEBI:140523"/>
        <dbReference type="EC" id="3.1.1.11"/>
    </reaction>
</comment>
<keyword evidence="6" id="KW-0964">Secreted</keyword>
<dbReference type="AlphaFoldDB" id="A0AAN9KIG2"/>
<dbReference type="GO" id="GO:0030599">
    <property type="term" value="F:pectinesterase activity"/>
    <property type="evidence" value="ECO:0007669"/>
    <property type="project" value="UniProtKB-EC"/>
</dbReference>
<evidence type="ECO:0000256" key="6">
    <source>
        <dbReference type="ARBA" id="ARBA00022512"/>
    </source>
</evidence>
<dbReference type="InterPro" id="IPR012334">
    <property type="entry name" value="Pectin_lyas_fold"/>
</dbReference>
<evidence type="ECO:0000313" key="16">
    <source>
        <dbReference type="EMBL" id="KAK7318460.1"/>
    </source>
</evidence>
<evidence type="ECO:0000313" key="17">
    <source>
        <dbReference type="Proteomes" id="UP001359559"/>
    </source>
</evidence>
<dbReference type="InterPro" id="IPR006501">
    <property type="entry name" value="Pectinesterase_inhib_dom"/>
</dbReference>
<keyword evidence="9" id="KW-1015">Disulfide bond</keyword>
<dbReference type="Gene3D" id="2.160.20.10">
    <property type="entry name" value="Single-stranded right-handed beta-helix, Pectin lyase-like"/>
    <property type="match status" value="1"/>
</dbReference>
<dbReference type="GO" id="GO:0042545">
    <property type="term" value="P:cell wall modification"/>
    <property type="evidence" value="ECO:0007669"/>
    <property type="project" value="InterPro"/>
</dbReference>
<evidence type="ECO:0000259" key="15">
    <source>
        <dbReference type="SMART" id="SM00856"/>
    </source>
</evidence>
<dbReference type="SMART" id="SM00856">
    <property type="entry name" value="PMEI"/>
    <property type="match status" value="1"/>
</dbReference>
<feature type="transmembrane region" description="Helical" evidence="14">
    <location>
        <begin position="68"/>
        <end position="89"/>
    </location>
</feature>
<comment type="function">
    <text evidence="12">Acts in the modification of cell walls via demethylesterification of cell wall pectin.</text>
</comment>
<feature type="region of interest" description="Disordered" evidence="13">
    <location>
        <begin position="1"/>
        <end position="21"/>
    </location>
</feature>
<evidence type="ECO:0000256" key="1">
    <source>
        <dbReference type="ARBA" id="ARBA00004191"/>
    </source>
</evidence>
<evidence type="ECO:0000256" key="14">
    <source>
        <dbReference type="SAM" id="Phobius"/>
    </source>
</evidence>
<protein>
    <recommendedName>
        <fullName evidence="5">pectinesterase</fullName>
        <ecNumber evidence="5">3.1.1.11</ecNumber>
    </recommendedName>
</protein>
<comment type="caution">
    <text evidence="16">The sequence shown here is derived from an EMBL/GenBank/DDBJ whole genome shotgun (WGS) entry which is preliminary data.</text>
</comment>
<dbReference type="NCBIfam" id="TIGR01614">
    <property type="entry name" value="PME_inhib"/>
    <property type="match status" value="1"/>
</dbReference>
<sequence length="621" mass="68241">MVKEVEGRWREPGHPPTRENLIPTTIKQTREPFLPLTTHETHYCQFWIIGTHCLINSTSIPSPNNHKIMASLCLSLLLLLLLLFTLSSATHHHHSPSLPTSNAAPAIQQACKATRFPQQCQSSLSQSKNLPPNPTPLQILQSAIAISSDNLVTAQSMVKSILDSSGDSRNRSVAAATCIEVLANSQLRTSLANDALPRGKTKDARAWLSAALAYQYDCWSSLKYANDTHMVAQAMAFIDSLTFLSSNALSIALSFDVFGNDTASWKPPLTERDGFWEAIGSGHPASNGGVPSNLTPDVTVCKTGGNGCYKTVQEAVNAAPANVTAKRFVIYIKEGVYAETVRVPLEKRNVVFLGDGMGKTVITGSANVGQPAMTTYNSATVAVLGDGFMAKDLTIENTAGPDAHQAVAFRSDSDFSYFENCEFLGNQDTLYAHSLRQFYKSCRIEGNVDFIFGNSATILQDCQILVRPRQLNPEKGENNAITAQGRTDPAQTTGFVFQNCLINGTEEYMALYHSKPQVHRNYLGRPWKEYSRTVFIRSFFDVLIMPQGWMPWSGDFALKTLYYGEFENTGPGSDLSQRVSWSSKIPADHVLAYSVDNFIQGSEWNPSSQSSPPESDDQEHQ</sequence>
<comment type="pathway">
    <text evidence="2">Glycan metabolism; pectin degradation; 2-dehydro-3-deoxy-D-gluconate from pectin: step 1/5.</text>
</comment>
<proteinExistence type="inferred from homology"/>
<evidence type="ECO:0000256" key="2">
    <source>
        <dbReference type="ARBA" id="ARBA00005184"/>
    </source>
</evidence>
<evidence type="ECO:0000256" key="12">
    <source>
        <dbReference type="ARBA" id="ARBA00057335"/>
    </source>
</evidence>
<dbReference type="Gene3D" id="1.20.140.40">
    <property type="entry name" value="Invertase/pectin methylesterase inhibitor family protein"/>
    <property type="match status" value="1"/>
</dbReference>
<evidence type="ECO:0000256" key="9">
    <source>
        <dbReference type="ARBA" id="ARBA00023157"/>
    </source>
</evidence>
<keyword evidence="7" id="KW-0378">Hydrolase</keyword>
<dbReference type="Proteomes" id="UP001359559">
    <property type="component" value="Unassembled WGS sequence"/>
</dbReference>
<dbReference type="CDD" id="cd15798">
    <property type="entry name" value="PMEI-like_3"/>
    <property type="match status" value="1"/>
</dbReference>
<dbReference type="EMBL" id="JAYKXN010000001">
    <property type="protein sequence ID" value="KAK7318460.1"/>
    <property type="molecule type" value="Genomic_DNA"/>
</dbReference>
<dbReference type="InterPro" id="IPR035513">
    <property type="entry name" value="Invertase/methylesterase_inhib"/>
</dbReference>
<dbReference type="FunFam" id="2.160.20.10:FF:000001">
    <property type="entry name" value="Pectinesterase"/>
    <property type="match status" value="1"/>
</dbReference>
<dbReference type="InterPro" id="IPR000070">
    <property type="entry name" value="Pectinesterase_cat"/>
</dbReference>
<comment type="similarity">
    <text evidence="3">In the N-terminal section; belongs to the PMEI family.</text>
</comment>
<dbReference type="PANTHER" id="PTHR31707">
    <property type="entry name" value="PECTINESTERASE"/>
    <property type="match status" value="1"/>
</dbReference>
<keyword evidence="14" id="KW-1133">Transmembrane helix</keyword>
<dbReference type="EC" id="3.1.1.11" evidence="5"/>
<dbReference type="FunFam" id="1.20.140.40:FF:000021">
    <property type="entry name" value="Probable pectinesterase/pectinesterase inhibitor 51"/>
    <property type="match status" value="1"/>
</dbReference>
<reference evidence="16 17" key="1">
    <citation type="submission" date="2024-01" db="EMBL/GenBank/DDBJ databases">
        <title>The genomes of 5 underutilized Papilionoideae crops provide insights into root nodulation and disease resistance.</title>
        <authorList>
            <person name="Yuan L."/>
        </authorList>
    </citation>
    <scope>NUCLEOTIDE SEQUENCE [LARGE SCALE GENOMIC DNA]</scope>
    <source>
        <strain evidence="16">LY-2023</strain>
        <tissue evidence="16">Leaf</tissue>
    </source>
</reference>
<evidence type="ECO:0000256" key="7">
    <source>
        <dbReference type="ARBA" id="ARBA00022801"/>
    </source>
</evidence>
<evidence type="ECO:0000256" key="13">
    <source>
        <dbReference type="SAM" id="MobiDB-lite"/>
    </source>
</evidence>
<comment type="similarity">
    <text evidence="4">In the C-terminal section; belongs to the pectinesterase family.</text>
</comment>